<dbReference type="InterPro" id="IPR011006">
    <property type="entry name" value="CheY-like_superfamily"/>
</dbReference>
<comment type="function">
    <text evidence="6">Member of the two-component regulatory system HssS/HssR involved in intracellular heme homeostasis and tempering of staphylococcal virulence. Phosphorylated HssR binds to a direct repeat sequence within hrtAB promoter and activates the expression of hrtAB, an efflux pump, in response to extracellular heme, hemin, hemoglobin or blood.</text>
</comment>
<evidence type="ECO:0000256" key="7">
    <source>
        <dbReference type="ARBA" id="ARBA00039976"/>
    </source>
</evidence>
<dbReference type="Pfam" id="PF00486">
    <property type="entry name" value="Trans_reg_C"/>
    <property type="match status" value="1"/>
</dbReference>
<dbReference type="SUPFAM" id="SSF52172">
    <property type="entry name" value="CheY-like"/>
    <property type="match status" value="1"/>
</dbReference>
<feature type="domain" description="OmpR/PhoB-type" evidence="11">
    <location>
        <begin position="103"/>
        <end position="204"/>
    </location>
</feature>
<evidence type="ECO:0000313" key="12">
    <source>
        <dbReference type="EMBL" id="AUE03774.1"/>
    </source>
</evidence>
<dbReference type="InterPro" id="IPR016032">
    <property type="entry name" value="Sig_transdc_resp-reg_C-effctor"/>
</dbReference>
<dbReference type="GO" id="GO:0000976">
    <property type="term" value="F:transcription cis-regulatory region binding"/>
    <property type="evidence" value="ECO:0007669"/>
    <property type="project" value="TreeGrafter"/>
</dbReference>
<dbReference type="Gene3D" id="3.40.50.2300">
    <property type="match status" value="1"/>
</dbReference>
<evidence type="ECO:0000313" key="13">
    <source>
        <dbReference type="EMBL" id="WEB54377.1"/>
    </source>
</evidence>
<feature type="modified residue" description="4-aspartylphosphate" evidence="8">
    <location>
        <position position="30"/>
    </location>
</feature>
<evidence type="ECO:0000259" key="11">
    <source>
        <dbReference type="PROSITE" id="PS51755"/>
    </source>
</evidence>
<feature type="DNA-binding region" description="OmpR/PhoB-type" evidence="9">
    <location>
        <begin position="103"/>
        <end position="204"/>
    </location>
</feature>
<keyword evidence="8" id="KW-0597">Phosphoprotein</keyword>
<protein>
    <recommendedName>
        <fullName evidence="7">Heme response regulator HssR</fullName>
    </recommendedName>
</protein>
<organism evidence="12 14">
    <name type="scientific">Bifidobacterium breve</name>
    <dbReference type="NCBI Taxonomy" id="1685"/>
    <lineage>
        <taxon>Bacteria</taxon>
        <taxon>Bacillati</taxon>
        <taxon>Actinomycetota</taxon>
        <taxon>Actinomycetes</taxon>
        <taxon>Bifidobacteriales</taxon>
        <taxon>Bifidobacteriaceae</taxon>
        <taxon>Bifidobacterium</taxon>
    </lineage>
</organism>
<dbReference type="OrthoDB" id="9812490at2"/>
<evidence type="ECO:0000256" key="3">
    <source>
        <dbReference type="ARBA" id="ARBA00023026"/>
    </source>
</evidence>
<dbReference type="GO" id="GO:0005829">
    <property type="term" value="C:cytosol"/>
    <property type="evidence" value="ECO:0007669"/>
    <property type="project" value="TreeGrafter"/>
</dbReference>
<evidence type="ECO:0000256" key="8">
    <source>
        <dbReference type="PROSITE-ProRule" id="PRU00169"/>
    </source>
</evidence>
<dbReference type="SUPFAM" id="SSF46894">
    <property type="entry name" value="C-terminal effector domain of the bipartite response regulators"/>
    <property type="match status" value="1"/>
</dbReference>
<dbReference type="InterPro" id="IPR036388">
    <property type="entry name" value="WH-like_DNA-bd_sf"/>
</dbReference>
<evidence type="ECO:0000256" key="2">
    <source>
        <dbReference type="ARBA" id="ARBA00022490"/>
    </source>
</evidence>
<dbReference type="PROSITE" id="PS50110">
    <property type="entry name" value="RESPONSE_REGULATORY"/>
    <property type="match status" value="1"/>
</dbReference>
<dbReference type="PROSITE" id="PS51755">
    <property type="entry name" value="OMPR_PHOB"/>
    <property type="match status" value="1"/>
</dbReference>
<dbReference type="InterPro" id="IPR001867">
    <property type="entry name" value="OmpR/PhoB-type_DNA-bd"/>
</dbReference>
<dbReference type="GO" id="GO:0032993">
    <property type="term" value="C:protein-DNA complex"/>
    <property type="evidence" value="ECO:0007669"/>
    <property type="project" value="TreeGrafter"/>
</dbReference>
<dbReference type="GO" id="GO:0006355">
    <property type="term" value="P:regulation of DNA-templated transcription"/>
    <property type="evidence" value="ECO:0007669"/>
    <property type="project" value="InterPro"/>
</dbReference>
<dbReference type="Proteomes" id="UP001219009">
    <property type="component" value="Chromosome"/>
</dbReference>
<evidence type="ECO:0000256" key="6">
    <source>
        <dbReference type="ARBA" id="ARBA00037471"/>
    </source>
</evidence>
<dbReference type="EMBL" id="CP021558">
    <property type="protein sequence ID" value="AUE03774.1"/>
    <property type="molecule type" value="Genomic_DNA"/>
</dbReference>
<evidence type="ECO:0000256" key="1">
    <source>
        <dbReference type="ARBA" id="ARBA00004496"/>
    </source>
</evidence>
<reference evidence="12 14" key="1">
    <citation type="submission" date="2017-05" db="EMBL/GenBank/DDBJ databases">
        <title>Comparative genomics and methylome analysis of the gut commensal Bifidobacterium breve.</title>
        <authorList>
            <person name="Bottacini F."/>
            <person name="Morrissey R."/>
            <person name="Roberts R.J."/>
            <person name="James K."/>
            <person name="van Breen J."/>
            <person name="Egan M."/>
            <person name="Lambert J."/>
            <person name="van Limpt K."/>
            <person name="Stanton C."/>
            <person name="Knol J."/>
            <person name="O' Connell Motherway M."/>
            <person name="van Sinderen D."/>
        </authorList>
    </citation>
    <scope>NUCLEOTIDE SEQUENCE [LARGE SCALE GENOMIC DNA]</scope>
    <source>
        <strain evidence="12 14">215W447a</strain>
    </source>
</reference>
<keyword evidence="4 9" id="KW-0238">DNA-binding</keyword>
<evidence type="ECO:0000256" key="5">
    <source>
        <dbReference type="ARBA" id="ARBA00023159"/>
    </source>
</evidence>
<dbReference type="InterPro" id="IPR001789">
    <property type="entry name" value="Sig_transdc_resp-reg_receiver"/>
</dbReference>
<keyword evidence="5" id="KW-0010">Activator</keyword>
<gene>
    <name evidence="12" type="ORF">BB215W447A_1770</name>
    <name evidence="13" type="ORF">PUW55_09290</name>
</gene>
<comment type="subcellular location">
    <subcellularLocation>
        <location evidence="1">Cytoplasm</location>
    </subcellularLocation>
</comment>
<dbReference type="RefSeq" id="WP_021649724.1">
    <property type="nucleotide sequence ID" value="NZ_BAABSL010000001.1"/>
</dbReference>
<dbReference type="AlphaFoldDB" id="A0A133KXG8"/>
<accession>A0A133KXG8</accession>
<dbReference type="PANTHER" id="PTHR48111:SF49">
    <property type="entry name" value="HEME RESPONSE REGULATOR HSSR"/>
    <property type="match status" value="1"/>
</dbReference>
<name>A0A133KXG8_BIFBR</name>
<dbReference type="Gene3D" id="1.10.10.10">
    <property type="entry name" value="Winged helix-like DNA-binding domain superfamily/Winged helix DNA-binding domain"/>
    <property type="match status" value="1"/>
</dbReference>
<keyword evidence="2" id="KW-0963">Cytoplasm</keyword>
<dbReference type="PANTHER" id="PTHR48111">
    <property type="entry name" value="REGULATOR OF RPOS"/>
    <property type="match status" value="1"/>
</dbReference>
<reference evidence="13" key="2">
    <citation type="submission" date="2023-02" db="EMBL/GenBank/DDBJ databases">
        <authorList>
            <person name="Whidbey C."/>
        </authorList>
    </citation>
    <scope>NUCLEOTIDE SEQUENCE</scope>
    <source>
        <strain evidence="13">VSI11</strain>
    </source>
</reference>
<feature type="domain" description="Response regulatory" evidence="10">
    <location>
        <begin position="1"/>
        <end position="95"/>
    </location>
</feature>
<dbReference type="SMART" id="SM00862">
    <property type="entry name" value="Trans_reg_C"/>
    <property type="match status" value="1"/>
</dbReference>
<evidence type="ECO:0000259" key="10">
    <source>
        <dbReference type="PROSITE" id="PS50110"/>
    </source>
</evidence>
<dbReference type="SMART" id="SM00448">
    <property type="entry name" value="REC"/>
    <property type="match status" value="1"/>
</dbReference>
<keyword evidence="3" id="KW-0843">Virulence</keyword>
<dbReference type="Pfam" id="PF00072">
    <property type="entry name" value="Response_reg"/>
    <property type="match status" value="1"/>
</dbReference>
<evidence type="ECO:0000313" key="14">
    <source>
        <dbReference type="Proteomes" id="UP000232491"/>
    </source>
</evidence>
<dbReference type="InterPro" id="IPR039420">
    <property type="entry name" value="WalR-like"/>
</dbReference>
<proteinExistence type="predicted"/>
<evidence type="ECO:0000256" key="4">
    <source>
        <dbReference type="ARBA" id="ARBA00023125"/>
    </source>
</evidence>
<dbReference type="Proteomes" id="UP000232491">
    <property type="component" value="Chromosome"/>
</dbReference>
<dbReference type="EMBL" id="CP118083">
    <property type="protein sequence ID" value="WEB54377.1"/>
    <property type="molecule type" value="Genomic_DNA"/>
</dbReference>
<dbReference type="CDD" id="cd00383">
    <property type="entry name" value="trans_reg_C"/>
    <property type="match status" value="1"/>
</dbReference>
<evidence type="ECO:0000256" key="9">
    <source>
        <dbReference type="PROSITE-ProRule" id="PRU01091"/>
    </source>
</evidence>
<dbReference type="GO" id="GO:0000156">
    <property type="term" value="F:phosphorelay response regulator activity"/>
    <property type="evidence" value="ECO:0007669"/>
    <property type="project" value="TreeGrafter"/>
</dbReference>
<sequence length="208" mass="23823">MATRRIRTAEDGDTALDVLSSAPIDAIVCDVMMPRMDGFTMIGLLRQMGNMTPTLIITAQDSMADKKTGFQKGTDDYMVKPINVNEMVWRVEALLRRSRIGMQHRSRIGNTEFDADTLSMHTEQGKGNIAEIQLPLKEFQLLFKLASSPKRFFTRRQIMEDIWESDGSDTHTLDVHISRLRERFRNNPDFEIVTIRGLGYKAVQRERA</sequence>